<protein>
    <recommendedName>
        <fullName evidence="3">SMODS and SLOG-associating 2TM effector domain-containing protein</fullName>
    </recommendedName>
</protein>
<sequence>MASSSKHCQNGQEASHLSFPPLKNDQRSDTGESIYKSDRPSSIPIPVPGRVGSTTPVFAKSSPPSGSRPKSHVPTLQHRFLTPVEWARVAHGVGAIKDGETHTVVHPTCWYWPPKGLPEGLYRDVVAQRSKYFISYHLLSTLRWFLMILQIVLGAILTALGSVQLDTGIPITVLAAINTIDAGLLALMHNSGLPDRYRLDKVEFTKVEDHLKELLDTGIVENGQTVDDVLSDCYLRFQNAKTTVRANKPDAYTVQPSIREKSIICPDPPVHFYPPSN</sequence>
<keyword evidence="2" id="KW-1133">Transmembrane helix</keyword>
<feature type="region of interest" description="Disordered" evidence="1">
    <location>
        <begin position="1"/>
        <end position="73"/>
    </location>
</feature>
<dbReference type="AlphaFoldDB" id="A0AA40C7A2"/>
<keyword evidence="5" id="KW-1185">Reference proteome</keyword>
<feature type="compositionally biased region" description="Basic and acidic residues" evidence="1">
    <location>
        <begin position="24"/>
        <end position="39"/>
    </location>
</feature>
<comment type="caution">
    <text evidence="4">The sequence shown here is derived from an EMBL/GenBank/DDBJ whole genome shotgun (WGS) entry which is preliminary data.</text>
</comment>
<dbReference type="Proteomes" id="UP001175000">
    <property type="component" value="Unassembled WGS sequence"/>
</dbReference>
<dbReference type="NCBIfam" id="NF033635">
    <property type="entry name" value="SLATT_fungal"/>
    <property type="match status" value="1"/>
</dbReference>
<feature type="domain" description="SMODS and SLOG-associating 2TM effector" evidence="3">
    <location>
        <begin position="125"/>
        <end position="242"/>
    </location>
</feature>
<evidence type="ECO:0000256" key="1">
    <source>
        <dbReference type="SAM" id="MobiDB-lite"/>
    </source>
</evidence>
<keyword evidence="2" id="KW-0812">Transmembrane</keyword>
<dbReference type="EMBL" id="JAULSU010000002">
    <property type="protein sequence ID" value="KAK0627650.1"/>
    <property type="molecule type" value="Genomic_DNA"/>
</dbReference>
<accession>A0AA40C7A2</accession>
<name>A0AA40C7A2_9PEZI</name>
<feature type="compositionally biased region" description="Polar residues" evidence="1">
    <location>
        <begin position="1"/>
        <end position="15"/>
    </location>
</feature>
<dbReference type="PANTHER" id="PTHR38793">
    <property type="entry name" value="SLATT_FUNGAL DOMAIN-CONTAINING PROTEIN-RELATED"/>
    <property type="match status" value="1"/>
</dbReference>
<organism evidence="4 5">
    <name type="scientific">Immersiella caudata</name>
    <dbReference type="NCBI Taxonomy" id="314043"/>
    <lineage>
        <taxon>Eukaryota</taxon>
        <taxon>Fungi</taxon>
        <taxon>Dikarya</taxon>
        <taxon>Ascomycota</taxon>
        <taxon>Pezizomycotina</taxon>
        <taxon>Sordariomycetes</taxon>
        <taxon>Sordariomycetidae</taxon>
        <taxon>Sordariales</taxon>
        <taxon>Lasiosphaeriaceae</taxon>
        <taxon>Immersiella</taxon>
    </lineage>
</organism>
<feature type="transmembrane region" description="Helical" evidence="2">
    <location>
        <begin position="169"/>
        <end position="188"/>
    </location>
</feature>
<dbReference type="InterPro" id="IPR041622">
    <property type="entry name" value="SLATT_fungi"/>
</dbReference>
<evidence type="ECO:0000313" key="5">
    <source>
        <dbReference type="Proteomes" id="UP001175000"/>
    </source>
</evidence>
<keyword evidence="2" id="KW-0472">Membrane</keyword>
<feature type="transmembrane region" description="Helical" evidence="2">
    <location>
        <begin position="144"/>
        <end position="163"/>
    </location>
</feature>
<evidence type="ECO:0000256" key="2">
    <source>
        <dbReference type="SAM" id="Phobius"/>
    </source>
</evidence>
<evidence type="ECO:0000259" key="3">
    <source>
        <dbReference type="Pfam" id="PF18142"/>
    </source>
</evidence>
<proteinExistence type="predicted"/>
<gene>
    <name evidence="4" type="ORF">B0T14DRAFT_535385</name>
</gene>
<evidence type="ECO:0000313" key="4">
    <source>
        <dbReference type="EMBL" id="KAK0627650.1"/>
    </source>
</evidence>
<reference evidence="4" key="1">
    <citation type="submission" date="2023-06" db="EMBL/GenBank/DDBJ databases">
        <title>Genome-scale phylogeny and comparative genomics of the fungal order Sordariales.</title>
        <authorList>
            <consortium name="Lawrence Berkeley National Laboratory"/>
            <person name="Hensen N."/>
            <person name="Bonometti L."/>
            <person name="Westerberg I."/>
            <person name="Brannstrom I.O."/>
            <person name="Guillou S."/>
            <person name="Cros-Aarteil S."/>
            <person name="Calhoun S."/>
            <person name="Haridas S."/>
            <person name="Kuo A."/>
            <person name="Mondo S."/>
            <person name="Pangilinan J."/>
            <person name="Riley R."/>
            <person name="Labutti K."/>
            <person name="Andreopoulos B."/>
            <person name="Lipzen A."/>
            <person name="Chen C."/>
            <person name="Yanf M."/>
            <person name="Daum C."/>
            <person name="Ng V."/>
            <person name="Clum A."/>
            <person name="Steindorff A."/>
            <person name="Ohm R."/>
            <person name="Martin F."/>
            <person name="Silar P."/>
            <person name="Natvig D."/>
            <person name="Lalanne C."/>
            <person name="Gautier V."/>
            <person name="Ament-Velasquez S.L."/>
            <person name="Kruys A."/>
            <person name="Hutchinson M.I."/>
            <person name="Powell A.J."/>
            <person name="Barry K."/>
            <person name="Miller A.N."/>
            <person name="Grigoriev I.V."/>
            <person name="Debuchy R."/>
            <person name="Gladieux P."/>
            <person name="Thoren M.H."/>
            <person name="Johannesson H."/>
        </authorList>
    </citation>
    <scope>NUCLEOTIDE SEQUENCE</scope>
    <source>
        <strain evidence="4">CBS 606.72</strain>
    </source>
</reference>
<dbReference type="PANTHER" id="PTHR38793:SF1">
    <property type="entry name" value="SMODS AND SLOG-ASSOCIATING 2TM EFFECTOR DOMAIN-CONTAINING PROTEIN"/>
    <property type="match status" value="1"/>
</dbReference>
<dbReference type="Pfam" id="PF18142">
    <property type="entry name" value="SLATT_fungal"/>
    <property type="match status" value="1"/>
</dbReference>